<name>A0A6A6ZF06_9PLEO</name>
<proteinExistence type="predicted"/>
<dbReference type="OrthoDB" id="5419162at2759"/>
<evidence type="ECO:0000256" key="1">
    <source>
        <dbReference type="SAM" id="MobiDB-lite"/>
    </source>
</evidence>
<feature type="compositionally biased region" description="Basic and acidic residues" evidence="1">
    <location>
        <begin position="49"/>
        <end position="63"/>
    </location>
</feature>
<feature type="compositionally biased region" description="Polar residues" evidence="1">
    <location>
        <begin position="1"/>
        <end position="11"/>
    </location>
</feature>
<feature type="compositionally biased region" description="Polar residues" evidence="1">
    <location>
        <begin position="20"/>
        <end position="29"/>
    </location>
</feature>
<gene>
    <name evidence="2" type="ORF">CC86DRAFT_306980</name>
</gene>
<feature type="region of interest" description="Disordered" evidence="1">
    <location>
        <begin position="1"/>
        <end position="76"/>
    </location>
</feature>
<evidence type="ECO:0000313" key="2">
    <source>
        <dbReference type="EMBL" id="KAF2819576.1"/>
    </source>
</evidence>
<reference evidence="2" key="1">
    <citation type="journal article" date="2020" name="Stud. Mycol.">
        <title>101 Dothideomycetes genomes: a test case for predicting lifestyles and emergence of pathogens.</title>
        <authorList>
            <person name="Haridas S."/>
            <person name="Albert R."/>
            <person name="Binder M."/>
            <person name="Bloem J."/>
            <person name="Labutti K."/>
            <person name="Salamov A."/>
            <person name="Andreopoulos B."/>
            <person name="Baker S."/>
            <person name="Barry K."/>
            <person name="Bills G."/>
            <person name="Bluhm B."/>
            <person name="Cannon C."/>
            <person name="Castanera R."/>
            <person name="Culley D."/>
            <person name="Daum C."/>
            <person name="Ezra D."/>
            <person name="Gonzalez J."/>
            <person name="Henrissat B."/>
            <person name="Kuo A."/>
            <person name="Liang C."/>
            <person name="Lipzen A."/>
            <person name="Lutzoni F."/>
            <person name="Magnuson J."/>
            <person name="Mondo S."/>
            <person name="Nolan M."/>
            <person name="Ohm R."/>
            <person name="Pangilinan J."/>
            <person name="Park H.-J."/>
            <person name="Ramirez L."/>
            <person name="Alfaro M."/>
            <person name="Sun H."/>
            <person name="Tritt A."/>
            <person name="Yoshinaga Y."/>
            <person name="Zwiers L.-H."/>
            <person name="Turgeon B."/>
            <person name="Goodwin S."/>
            <person name="Spatafora J."/>
            <person name="Crous P."/>
            <person name="Grigoriev I."/>
        </authorList>
    </citation>
    <scope>NUCLEOTIDE SEQUENCE</scope>
    <source>
        <strain evidence="2">CBS 113818</strain>
    </source>
</reference>
<evidence type="ECO:0008006" key="4">
    <source>
        <dbReference type="Google" id="ProtNLM"/>
    </source>
</evidence>
<dbReference type="Proteomes" id="UP000799424">
    <property type="component" value="Unassembled WGS sequence"/>
</dbReference>
<dbReference type="InterPro" id="IPR018824">
    <property type="entry name" value="Conidiation-specific_6"/>
</dbReference>
<dbReference type="AlphaFoldDB" id="A0A6A6ZF06"/>
<dbReference type="EMBL" id="MU006244">
    <property type="protein sequence ID" value="KAF2819576.1"/>
    <property type="molecule type" value="Genomic_DNA"/>
</dbReference>
<sequence>MSSSNNVSHQDITAPGLSEADQNINNSVEDQSHKASGHKANLSNPNTSEESKKKSEQALKELGGEEAFYGKQGKGE</sequence>
<keyword evidence="3" id="KW-1185">Reference proteome</keyword>
<dbReference type="Pfam" id="PF10346">
    <property type="entry name" value="Con-6"/>
    <property type="match status" value="1"/>
</dbReference>
<accession>A0A6A6ZF06</accession>
<protein>
    <recommendedName>
        <fullName evidence="4">Conidiation protein 6</fullName>
    </recommendedName>
</protein>
<organism evidence="2 3">
    <name type="scientific">Ophiobolus disseminans</name>
    <dbReference type="NCBI Taxonomy" id="1469910"/>
    <lineage>
        <taxon>Eukaryota</taxon>
        <taxon>Fungi</taxon>
        <taxon>Dikarya</taxon>
        <taxon>Ascomycota</taxon>
        <taxon>Pezizomycotina</taxon>
        <taxon>Dothideomycetes</taxon>
        <taxon>Pleosporomycetidae</taxon>
        <taxon>Pleosporales</taxon>
        <taxon>Pleosporineae</taxon>
        <taxon>Phaeosphaeriaceae</taxon>
        <taxon>Ophiobolus</taxon>
    </lineage>
</organism>
<evidence type="ECO:0000313" key="3">
    <source>
        <dbReference type="Proteomes" id="UP000799424"/>
    </source>
</evidence>